<dbReference type="EMBL" id="SRLO01000730">
    <property type="protein sequence ID" value="TNN47648.1"/>
    <property type="molecule type" value="Genomic_DNA"/>
</dbReference>
<evidence type="ECO:0000313" key="2">
    <source>
        <dbReference type="EMBL" id="TNN47648.1"/>
    </source>
</evidence>
<feature type="region of interest" description="Disordered" evidence="1">
    <location>
        <begin position="1"/>
        <end position="73"/>
    </location>
</feature>
<keyword evidence="3" id="KW-1185">Reference proteome</keyword>
<reference evidence="2 3" key="1">
    <citation type="submission" date="2019-03" db="EMBL/GenBank/DDBJ databases">
        <title>First draft genome of Liparis tanakae, snailfish: a comprehensive survey of snailfish specific genes.</title>
        <authorList>
            <person name="Kim W."/>
            <person name="Song I."/>
            <person name="Jeong J.-H."/>
            <person name="Kim D."/>
            <person name="Kim S."/>
            <person name="Ryu S."/>
            <person name="Song J.Y."/>
            <person name="Lee S.K."/>
        </authorList>
    </citation>
    <scope>NUCLEOTIDE SEQUENCE [LARGE SCALE GENOMIC DNA]</scope>
    <source>
        <tissue evidence="2">Muscle</tissue>
    </source>
</reference>
<gene>
    <name evidence="2" type="ORF">EYF80_042138</name>
</gene>
<protein>
    <submittedName>
        <fullName evidence="2">Uncharacterized protein</fullName>
    </submittedName>
</protein>
<evidence type="ECO:0000313" key="3">
    <source>
        <dbReference type="Proteomes" id="UP000314294"/>
    </source>
</evidence>
<proteinExistence type="predicted"/>
<sequence>MSPPHLPSLHTRLAPPPLRWDGFKAPLPPVGERKRYSRRRWRKERSGHGGGADRRTLTAAAGTGAGTAVWFSR</sequence>
<organism evidence="2 3">
    <name type="scientific">Liparis tanakae</name>
    <name type="common">Tanaka's snailfish</name>
    <dbReference type="NCBI Taxonomy" id="230148"/>
    <lineage>
        <taxon>Eukaryota</taxon>
        <taxon>Metazoa</taxon>
        <taxon>Chordata</taxon>
        <taxon>Craniata</taxon>
        <taxon>Vertebrata</taxon>
        <taxon>Euteleostomi</taxon>
        <taxon>Actinopterygii</taxon>
        <taxon>Neopterygii</taxon>
        <taxon>Teleostei</taxon>
        <taxon>Neoteleostei</taxon>
        <taxon>Acanthomorphata</taxon>
        <taxon>Eupercaria</taxon>
        <taxon>Perciformes</taxon>
        <taxon>Cottioidei</taxon>
        <taxon>Cottales</taxon>
        <taxon>Liparidae</taxon>
        <taxon>Liparis</taxon>
    </lineage>
</organism>
<dbReference type="Proteomes" id="UP000314294">
    <property type="component" value="Unassembled WGS sequence"/>
</dbReference>
<feature type="compositionally biased region" description="Low complexity" evidence="1">
    <location>
        <begin position="57"/>
        <end position="73"/>
    </location>
</feature>
<name>A0A4Z2G265_9TELE</name>
<feature type="compositionally biased region" description="Basic and acidic residues" evidence="1">
    <location>
        <begin position="44"/>
        <end position="56"/>
    </location>
</feature>
<comment type="caution">
    <text evidence="2">The sequence shown here is derived from an EMBL/GenBank/DDBJ whole genome shotgun (WGS) entry which is preliminary data.</text>
</comment>
<evidence type="ECO:0000256" key="1">
    <source>
        <dbReference type="SAM" id="MobiDB-lite"/>
    </source>
</evidence>
<dbReference type="AlphaFoldDB" id="A0A4Z2G265"/>
<accession>A0A4Z2G265</accession>